<reference evidence="2 3" key="1">
    <citation type="submission" date="2017-02" db="EMBL/GenBank/DDBJ databases">
        <authorList>
            <person name="Peterson S.W."/>
        </authorList>
    </citation>
    <scope>NUCLEOTIDE SEQUENCE [LARGE SCALE GENOMIC DNA]</scope>
    <source>
        <strain evidence="2 3">DSM 22335</strain>
    </source>
</reference>
<sequence>MKGGSNFGGWCGLLIFILCAGGVQAQQARYIYIQSENNQPYYVYLNGKNYSSGSTGYLLIPQLTAGKYTITLGFPKRPTEYNFSFALAEEDRGFTLKPGLDNSWTLFDLVSFDMIRGTMAAEKDNRAVAAQTPPPAEKTEKKPEEPATIAAPVVKEPKKLPEARSGTTVKKIYEKGGTEGVDMVFEVNNGNRKDTVILFVPVLKDEKTAAITNLSPARNTGSVQDLPALSIAMLAEERKNYPVK</sequence>
<dbReference type="EMBL" id="FUWH01000001">
    <property type="protein sequence ID" value="SJZ40197.1"/>
    <property type="molecule type" value="Genomic_DNA"/>
</dbReference>
<protein>
    <submittedName>
        <fullName evidence="2">Uncharacterized protein</fullName>
    </submittedName>
</protein>
<keyword evidence="3" id="KW-1185">Reference proteome</keyword>
<gene>
    <name evidence="2" type="ORF">SAMN04488132_101619</name>
</gene>
<proteinExistence type="predicted"/>
<dbReference type="RefSeq" id="WP_078829946.1">
    <property type="nucleotide sequence ID" value="NZ_FUWH01000001.1"/>
</dbReference>
<feature type="region of interest" description="Disordered" evidence="1">
    <location>
        <begin position="125"/>
        <end position="146"/>
    </location>
</feature>
<evidence type="ECO:0000313" key="2">
    <source>
        <dbReference type="EMBL" id="SJZ40197.1"/>
    </source>
</evidence>
<evidence type="ECO:0000256" key="1">
    <source>
        <dbReference type="SAM" id="MobiDB-lite"/>
    </source>
</evidence>
<dbReference type="STRING" id="413434.SAMN04488132_101619"/>
<dbReference type="AlphaFoldDB" id="A0A1T4KCV5"/>
<accession>A0A1T4KCV5</accession>
<evidence type="ECO:0000313" key="3">
    <source>
        <dbReference type="Proteomes" id="UP000190888"/>
    </source>
</evidence>
<name>A0A1T4KCV5_9BACT</name>
<dbReference type="OrthoDB" id="653675at2"/>
<dbReference type="Proteomes" id="UP000190888">
    <property type="component" value="Unassembled WGS sequence"/>
</dbReference>
<organism evidence="2 3">
    <name type="scientific">Sediminibacterium ginsengisoli</name>
    <dbReference type="NCBI Taxonomy" id="413434"/>
    <lineage>
        <taxon>Bacteria</taxon>
        <taxon>Pseudomonadati</taxon>
        <taxon>Bacteroidota</taxon>
        <taxon>Chitinophagia</taxon>
        <taxon>Chitinophagales</taxon>
        <taxon>Chitinophagaceae</taxon>
        <taxon>Sediminibacterium</taxon>
    </lineage>
</organism>